<accession>A0A0H3AJB8</accession>
<dbReference type="KEGG" id="vcr:VC395_2335"/>
<sequence>MSEPTHDLLPQSCVMSIGFLCVTRIAKCDLDWKKSRQK</sequence>
<evidence type="ECO:0000313" key="2">
    <source>
        <dbReference type="Proteomes" id="UP000000249"/>
    </source>
</evidence>
<dbReference type="KEGG" id="vco:VC0395_A1811"/>
<dbReference type="EMBL" id="CP000627">
    <property type="protein sequence ID" value="ABQ20626.1"/>
    <property type="molecule type" value="Genomic_DNA"/>
</dbReference>
<proteinExistence type="predicted"/>
<dbReference type="PATRIC" id="fig|345073.21.peg.2251"/>
<protein>
    <submittedName>
        <fullName evidence="1">Uncharacterized protein</fullName>
    </submittedName>
</protein>
<name>A0A0H3AJB8_VIBC3</name>
<organism evidence="1 2">
    <name type="scientific">Vibrio cholerae serotype O1 (strain ATCC 39541 / Classical Ogawa 395 / O395)</name>
    <dbReference type="NCBI Taxonomy" id="345073"/>
    <lineage>
        <taxon>Bacteria</taxon>
        <taxon>Pseudomonadati</taxon>
        <taxon>Pseudomonadota</taxon>
        <taxon>Gammaproteobacteria</taxon>
        <taxon>Vibrionales</taxon>
        <taxon>Vibrionaceae</taxon>
        <taxon>Vibrio</taxon>
    </lineage>
</organism>
<reference evidence="1 2" key="1">
    <citation type="submission" date="2007-03" db="EMBL/GenBank/DDBJ databases">
        <authorList>
            <person name="Heidelberg J."/>
        </authorList>
    </citation>
    <scope>NUCLEOTIDE SEQUENCE [LARGE SCALE GENOMIC DNA]</scope>
    <source>
        <strain evidence="2">ATCC 39541 / Classical Ogawa 395 / O395</strain>
    </source>
</reference>
<gene>
    <name evidence="1" type="ordered locus">VC0395_A1811</name>
</gene>
<dbReference type="Proteomes" id="UP000000249">
    <property type="component" value="Chromosome 1"/>
</dbReference>
<dbReference type="AlphaFoldDB" id="A0A0H3AJB8"/>
<evidence type="ECO:0000313" key="1">
    <source>
        <dbReference type="EMBL" id="ABQ20626.1"/>
    </source>
</evidence>